<dbReference type="Proteomes" id="UP000007797">
    <property type="component" value="Unassembled WGS sequence"/>
</dbReference>
<evidence type="ECO:0000313" key="2">
    <source>
        <dbReference type="Proteomes" id="UP000007797"/>
    </source>
</evidence>
<dbReference type="GeneID" id="14875712"/>
<evidence type="ECO:0000313" key="1">
    <source>
        <dbReference type="EMBL" id="EGG22958.1"/>
    </source>
</evidence>
<dbReference type="KEGG" id="dfa:DFA_05088"/>
<accession>F4PNA5</accession>
<dbReference type="OrthoDB" id="10688091at2759"/>
<reference evidence="2" key="1">
    <citation type="journal article" date="2011" name="Genome Res.">
        <title>Phylogeny-wide analysis of social amoeba genomes highlights ancient origins for complex intercellular communication.</title>
        <authorList>
            <person name="Heidel A.J."/>
            <person name="Lawal H.M."/>
            <person name="Felder M."/>
            <person name="Schilde C."/>
            <person name="Helps N.R."/>
            <person name="Tunggal B."/>
            <person name="Rivero F."/>
            <person name="John U."/>
            <person name="Schleicher M."/>
            <person name="Eichinger L."/>
            <person name="Platzer M."/>
            <person name="Noegel A.A."/>
            <person name="Schaap P."/>
            <person name="Gloeckner G."/>
        </authorList>
    </citation>
    <scope>NUCLEOTIDE SEQUENCE [LARGE SCALE GENOMIC DNA]</scope>
    <source>
        <strain evidence="2">SH3</strain>
    </source>
</reference>
<sequence length="182" mass="21244">MAVALDQQHLCALKASDFFNNSCTLEQRHHIMTTMDIKLYESYIFLGKPDDYLRILVAPLPPQPTAERCYQLVGNTNEIDEVMVKYPPTHYTYGCSYNSKTIHELVYSNWNQGARLYFLHPYMMGDNSSAFEWGYAAWCKGLLDQPDKDKWVHGYYKLENGRMVRYGSNDQSWGRLYIKPIC</sequence>
<name>F4PNA5_CACFS</name>
<gene>
    <name evidence="1" type="ORF">DFA_05088</name>
</gene>
<dbReference type="EMBL" id="GL883008">
    <property type="protein sequence ID" value="EGG22958.1"/>
    <property type="molecule type" value="Genomic_DNA"/>
</dbReference>
<organism evidence="1 2">
    <name type="scientific">Cavenderia fasciculata</name>
    <name type="common">Slime mold</name>
    <name type="synonym">Dictyostelium fasciculatum</name>
    <dbReference type="NCBI Taxonomy" id="261658"/>
    <lineage>
        <taxon>Eukaryota</taxon>
        <taxon>Amoebozoa</taxon>
        <taxon>Evosea</taxon>
        <taxon>Eumycetozoa</taxon>
        <taxon>Dictyostelia</taxon>
        <taxon>Acytosteliales</taxon>
        <taxon>Cavenderiaceae</taxon>
        <taxon>Cavenderia</taxon>
    </lineage>
</organism>
<proteinExistence type="predicted"/>
<keyword evidence="2" id="KW-1185">Reference proteome</keyword>
<protein>
    <submittedName>
        <fullName evidence="1">Uncharacterized protein</fullName>
    </submittedName>
</protein>
<dbReference type="RefSeq" id="XP_004360809.1">
    <property type="nucleotide sequence ID" value="XM_004360752.1"/>
</dbReference>
<dbReference type="AlphaFoldDB" id="F4PNA5"/>